<dbReference type="EMBL" id="JAHRIP010022078">
    <property type="protein sequence ID" value="MEQ2289028.1"/>
    <property type="molecule type" value="Genomic_DNA"/>
</dbReference>
<feature type="region of interest" description="Disordered" evidence="1">
    <location>
        <begin position="135"/>
        <end position="155"/>
    </location>
</feature>
<feature type="compositionally biased region" description="Basic and acidic residues" evidence="1">
    <location>
        <begin position="86"/>
        <end position="97"/>
    </location>
</feature>
<evidence type="ECO:0000256" key="1">
    <source>
        <dbReference type="SAM" id="MobiDB-lite"/>
    </source>
</evidence>
<proteinExistence type="predicted"/>
<name>A0ABV0Y5G0_9TELE</name>
<reference evidence="2 3" key="1">
    <citation type="submission" date="2021-06" db="EMBL/GenBank/DDBJ databases">
        <authorList>
            <person name="Palmer J.M."/>
        </authorList>
    </citation>
    <scope>NUCLEOTIDE SEQUENCE [LARGE SCALE GENOMIC DNA]</scope>
    <source>
        <strain evidence="2 3">AS_MEX2019</strain>
        <tissue evidence="2">Muscle</tissue>
    </source>
</reference>
<evidence type="ECO:0000313" key="3">
    <source>
        <dbReference type="Proteomes" id="UP001469553"/>
    </source>
</evidence>
<feature type="compositionally biased region" description="Basic and acidic residues" evidence="1">
    <location>
        <begin position="55"/>
        <end position="72"/>
    </location>
</feature>
<feature type="compositionally biased region" description="Low complexity" evidence="1">
    <location>
        <begin position="98"/>
        <end position="112"/>
    </location>
</feature>
<dbReference type="Proteomes" id="UP001469553">
    <property type="component" value="Unassembled WGS sequence"/>
</dbReference>
<feature type="region of interest" description="Disordered" evidence="1">
    <location>
        <begin position="50"/>
        <end position="120"/>
    </location>
</feature>
<organism evidence="2 3">
    <name type="scientific">Ameca splendens</name>
    <dbReference type="NCBI Taxonomy" id="208324"/>
    <lineage>
        <taxon>Eukaryota</taxon>
        <taxon>Metazoa</taxon>
        <taxon>Chordata</taxon>
        <taxon>Craniata</taxon>
        <taxon>Vertebrata</taxon>
        <taxon>Euteleostomi</taxon>
        <taxon>Actinopterygii</taxon>
        <taxon>Neopterygii</taxon>
        <taxon>Teleostei</taxon>
        <taxon>Neoteleostei</taxon>
        <taxon>Acanthomorphata</taxon>
        <taxon>Ovalentaria</taxon>
        <taxon>Atherinomorphae</taxon>
        <taxon>Cyprinodontiformes</taxon>
        <taxon>Goodeidae</taxon>
        <taxon>Ameca</taxon>
    </lineage>
</organism>
<comment type="caution">
    <text evidence="2">The sequence shown here is derived from an EMBL/GenBank/DDBJ whole genome shotgun (WGS) entry which is preliminary data.</text>
</comment>
<keyword evidence="3" id="KW-1185">Reference proteome</keyword>
<evidence type="ECO:0000313" key="2">
    <source>
        <dbReference type="EMBL" id="MEQ2289028.1"/>
    </source>
</evidence>
<gene>
    <name evidence="2" type="ORF">AMECASPLE_029019</name>
</gene>
<protein>
    <submittedName>
        <fullName evidence="2">Uncharacterized protein</fullName>
    </submittedName>
</protein>
<sequence length="155" mass="16759">MESPTWISHKPTAAKIRVWLGKAPLLGRNEEAWKCQPDYQKQELIQPYDGCVSGEQREEQVEKAGAEAEEAGRPLSSQNAPSAPAAEERAEPPHRSADVSSAPSSAAEPSDPWCSPTFHPRSPSLAETFCQAWYGRGPQSADGQEASAVSNMILS</sequence>
<accession>A0ABV0Y5G0</accession>